<comment type="caution">
    <text evidence="1">The sequence shown here is derived from an EMBL/GenBank/DDBJ whole genome shotgun (WGS) entry which is preliminary data.</text>
</comment>
<evidence type="ECO:0000313" key="1">
    <source>
        <dbReference type="EMBL" id="EKC52389.1"/>
    </source>
</evidence>
<feature type="non-terminal residue" evidence="1">
    <location>
        <position position="1"/>
    </location>
</feature>
<protein>
    <submittedName>
        <fullName evidence="1">Uncharacterized protein</fullName>
    </submittedName>
</protein>
<dbReference type="EMBL" id="AJWY01011570">
    <property type="protein sequence ID" value="EKC52389.1"/>
    <property type="molecule type" value="Genomic_DNA"/>
</dbReference>
<gene>
    <name evidence="1" type="ORF">LEA_16913</name>
</gene>
<sequence>ANVPTPNLSQITENLYNDLPDAPTGSYLGSMGLPVATGETKIGISAWVSDLYDGVDAHMDADALNADENTVTIGKTPGTDYAIVPLLAQVEYPADGAVSEIILPDGVELLSYRSTDYEPIPADEQEQTEILHQIYSEQSAAGTGLYVKASADFTAQLVYTDSDGSSQSKAIHVQISEDAAPTQMYADTGDDGIAAYAAGPTPPYTTGKITSIAKEGGTWLIWFNGQEAYCCSHGLNGQPKGCPTYSFSHVSRLEPGQYTPGNHYANQVNIWGGLGQLSLDMLDDRPVVASLEDDPEVCEEQPDILGSLYDKTQQWIMENYPDSYAAQTYIAAAEELVNGTDAQSGENGYYTYIYNPPAGYAWQVVALVGEEIAGGTEIPDVPSVPEPKYY</sequence>
<dbReference type="AlphaFoldDB" id="K1SAD6"/>
<feature type="non-terminal residue" evidence="1">
    <location>
        <position position="390"/>
    </location>
</feature>
<reference evidence="1" key="1">
    <citation type="journal article" date="2013" name="Environ. Microbiol.">
        <title>Microbiota from the distal guts of lean and obese adolescents exhibit partial functional redundancy besides clear differences in community structure.</title>
        <authorList>
            <person name="Ferrer M."/>
            <person name="Ruiz A."/>
            <person name="Lanza F."/>
            <person name="Haange S.B."/>
            <person name="Oberbach A."/>
            <person name="Till H."/>
            <person name="Bargiela R."/>
            <person name="Campoy C."/>
            <person name="Segura M.T."/>
            <person name="Richter M."/>
            <person name="von Bergen M."/>
            <person name="Seifert J."/>
            <person name="Suarez A."/>
        </authorList>
    </citation>
    <scope>NUCLEOTIDE SEQUENCE</scope>
</reference>
<accession>K1SAD6</accession>
<proteinExistence type="predicted"/>
<organism evidence="1">
    <name type="scientific">human gut metagenome</name>
    <dbReference type="NCBI Taxonomy" id="408170"/>
    <lineage>
        <taxon>unclassified sequences</taxon>
        <taxon>metagenomes</taxon>
        <taxon>organismal metagenomes</taxon>
    </lineage>
</organism>
<name>K1SAD6_9ZZZZ</name>